<comment type="caution">
    <text evidence="2">The sequence shown here is derived from an EMBL/GenBank/DDBJ whole genome shotgun (WGS) entry which is preliminary data.</text>
</comment>
<dbReference type="EMBL" id="LBWQ01000034">
    <property type="protein sequence ID" value="KKR11558.1"/>
    <property type="molecule type" value="Genomic_DNA"/>
</dbReference>
<keyword evidence="1" id="KW-0812">Transmembrane</keyword>
<organism evidence="2 3">
    <name type="scientific">Candidatus Woesebacteria bacterium GW2011_GWA1_39_21b</name>
    <dbReference type="NCBI Taxonomy" id="1618551"/>
    <lineage>
        <taxon>Bacteria</taxon>
        <taxon>Candidatus Woeseibacteriota</taxon>
    </lineage>
</organism>
<reference evidence="2 3" key="1">
    <citation type="journal article" date="2015" name="Nature">
        <title>rRNA introns, odd ribosomes, and small enigmatic genomes across a large radiation of phyla.</title>
        <authorList>
            <person name="Brown C.T."/>
            <person name="Hug L.A."/>
            <person name="Thomas B.C."/>
            <person name="Sharon I."/>
            <person name="Castelle C.J."/>
            <person name="Singh A."/>
            <person name="Wilkins M.J."/>
            <person name="Williams K.H."/>
            <person name="Banfield J.F."/>
        </authorList>
    </citation>
    <scope>NUCLEOTIDE SEQUENCE [LARGE SCALE GENOMIC DNA]</scope>
</reference>
<keyword evidence="1" id="KW-1133">Transmembrane helix</keyword>
<protein>
    <submittedName>
        <fullName evidence="2">Uncharacterized protein</fullName>
    </submittedName>
</protein>
<sequence>IFLVGSLAFAYARADFIHIQPALPFAIIMFVLFLSLLSKKLLLAYLTIYFIGSVYLLVPFYRWATAQDNVFYFGETEVRIVKEVRKYSDEDDSVFAFGTTPHLYFLTDTLPPGRVFVFQFPWFMKVAEGKILQGIMDDPPKVVVRDINASVQGMNLVENMPEISRYIDNHYVVRGKVDDTEIMVPN</sequence>
<evidence type="ECO:0000313" key="2">
    <source>
        <dbReference type="EMBL" id="KKR11558.1"/>
    </source>
</evidence>
<dbReference type="AlphaFoldDB" id="A0A0G0N7X6"/>
<feature type="transmembrane region" description="Helical" evidence="1">
    <location>
        <begin position="16"/>
        <end position="34"/>
    </location>
</feature>
<keyword evidence="1" id="KW-0472">Membrane</keyword>
<name>A0A0G0N7X6_9BACT</name>
<accession>A0A0G0N7X6</accession>
<dbReference type="Proteomes" id="UP000034690">
    <property type="component" value="Unassembled WGS sequence"/>
</dbReference>
<feature type="non-terminal residue" evidence="2">
    <location>
        <position position="1"/>
    </location>
</feature>
<proteinExistence type="predicted"/>
<gene>
    <name evidence="2" type="ORF">UT40_C0034G0001</name>
</gene>
<evidence type="ECO:0000313" key="3">
    <source>
        <dbReference type="Proteomes" id="UP000034690"/>
    </source>
</evidence>
<evidence type="ECO:0000256" key="1">
    <source>
        <dbReference type="SAM" id="Phobius"/>
    </source>
</evidence>
<feature type="transmembrane region" description="Helical" evidence="1">
    <location>
        <begin position="41"/>
        <end position="61"/>
    </location>
</feature>